<dbReference type="SUPFAM" id="SSF55154">
    <property type="entry name" value="CYTH-like phosphatases"/>
    <property type="match status" value="1"/>
</dbReference>
<dbReference type="PROSITE" id="PS51707">
    <property type="entry name" value="CYTH"/>
    <property type="match status" value="1"/>
</dbReference>
<accession>A0A8J7GH42</accession>
<feature type="domain" description="CYTH" evidence="1">
    <location>
        <begin position="2"/>
        <end position="183"/>
    </location>
</feature>
<dbReference type="PANTHER" id="PTHR21028:SF2">
    <property type="entry name" value="CYTH DOMAIN-CONTAINING PROTEIN"/>
    <property type="match status" value="1"/>
</dbReference>
<dbReference type="EC" id="4.6.1.1" evidence="2"/>
<dbReference type="RefSeq" id="WP_197004678.1">
    <property type="nucleotide sequence ID" value="NZ_BONS01000017.1"/>
</dbReference>
<dbReference type="EMBL" id="JADOUF010000001">
    <property type="protein sequence ID" value="MBG6137861.1"/>
    <property type="molecule type" value="Genomic_DNA"/>
</dbReference>
<name>A0A8J7GH42_9ACTN</name>
<proteinExistence type="predicted"/>
<dbReference type="InterPro" id="IPR033469">
    <property type="entry name" value="CYTH-like_dom_sf"/>
</dbReference>
<dbReference type="InterPro" id="IPR023577">
    <property type="entry name" value="CYTH_domain"/>
</dbReference>
<dbReference type="Proteomes" id="UP000622552">
    <property type="component" value="Unassembled WGS sequence"/>
</dbReference>
<evidence type="ECO:0000313" key="2">
    <source>
        <dbReference type="EMBL" id="MBG6137861.1"/>
    </source>
</evidence>
<dbReference type="Gene3D" id="2.40.320.10">
    <property type="entry name" value="Hypothetical Protein Pfu-838710-001"/>
    <property type="match status" value="1"/>
</dbReference>
<keyword evidence="3" id="KW-1185">Reference proteome</keyword>
<sequence length="190" mass="21009">MPIEVERKAVVRDEQHVVDQLRALAVGVSSTYRDVYYDWDDRALERDGRRELRLRVVEVSDGSRTAVLTYKGAMLDGASTPEFETEVSDPEMMDTILTGLGLGHTIAYQKRCQNFRFTVAGRAVVATVVRVPELEPTFVEVESIVETAEEIPAASTVVDQVLADLGVSPVDVTEEFYIDMVTARRAGLGA</sequence>
<dbReference type="Pfam" id="PF01928">
    <property type="entry name" value="CYTH"/>
    <property type="match status" value="1"/>
</dbReference>
<reference evidence="2" key="1">
    <citation type="submission" date="2020-11" db="EMBL/GenBank/DDBJ databases">
        <title>Sequencing the genomes of 1000 actinobacteria strains.</title>
        <authorList>
            <person name="Klenk H.-P."/>
        </authorList>
    </citation>
    <scope>NUCLEOTIDE SEQUENCE</scope>
    <source>
        <strain evidence="2">DSM 45356</strain>
    </source>
</reference>
<evidence type="ECO:0000313" key="3">
    <source>
        <dbReference type="Proteomes" id="UP000622552"/>
    </source>
</evidence>
<dbReference type="PANTHER" id="PTHR21028">
    <property type="entry name" value="SI:CH211-156B7.4"/>
    <property type="match status" value="1"/>
</dbReference>
<dbReference type="AlphaFoldDB" id="A0A8J7GH42"/>
<dbReference type="GO" id="GO:0004016">
    <property type="term" value="F:adenylate cyclase activity"/>
    <property type="evidence" value="ECO:0007669"/>
    <property type="project" value="UniProtKB-EC"/>
</dbReference>
<protein>
    <submittedName>
        <fullName evidence="2">Adenylate cyclase class 2</fullName>
        <ecNumber evidence="2">4.6.1.1</ecNumber>
    </submittedName>
</protein>
<dbReference type="InterPro" id="IPR008173">
    <property type="entry name" value="Adenylyl_cyclase_CyaB"/>
</dbReference>
<dbReference type="SMART" id="SM01118">
    <property type="entry name" value="CYTH"/>
    <property type="match status" value="1"/>
</dbReference>
<organism evidence="2 3">
    <name type="scientific">Longispora fulva</name>
    <dbReference type="NCBI Taxonomy" id="619741"/>
    <lineage>
        <taxon>Bacteria</taxon>
        <taxon>Bacillati</taxon>
        <taxon>Actinomycetota</taxon>
        <taxon>Actinomycetes</taxon>
        <taxon>Micromonosporales</taxon>
        <taxon>Micromonosporaceae</taxon>
        <taxon>Longispora</taxon>
    </lineage>
</organism>
<gene>
    <name evidence="2" type="ORF">IW245_004055</name>
</gene>
<dbReference type="CDD" id="cd07890">
    <property type="entry name" value="CYTH-like_AC_IV-like"/>
    <property type="match status" value="1"/>
</dbReference>
<comment type="caution">
    <text evidence="2">The sequence shown here is derived from an EMBL/GenBank/DDBJ whole genome shotgun (WGS) entry which is preliminary data.</text>
</comment>
<keyword evidence="2" id="KW-0456">Lyase</keyword>
<evidence type="ECO:0000259" key="1">
    <source>
        <dbReference type="PROSITE" id="PS51707"/>
    </source>
</evidence>